<dbReference type="Proteomes" id="UP000479000">
    <property type="component" value="Unassembled WGS sequence"/>
</dbReference>
<accession>A0A6H5G3C1</accession>
<evidence type="ECO:0000313" key="1">
    <source>
        <dbReference type="EMBL" id="CAA9996954.1"/>
    </source>
</evidence>
<keyword evidence="2" id="KW-1185">Reference proteome</keyword>
<evidence type="ECO:0000313" key="2">
    <source>
        <dbReference type="Proteomes" id="UP000479000"/>
    </source>
</evidence>
<name>A0A6H5G3C1_9HEMI</name>
<sequence>MRWNFQLKLRFLENSTSPAQEQLLFDEKSWTIYTNHGPSERTARVNKTQYRPEIPKRSNWKDAIIRWDFNSNLDPGYPTAPTPVVRLRYAVREDMEPTQSPDPDRPCPRFIADSAGNNSTTAFLCLARRGKISVERITSVGDGASGDVKHDFGFQLLHMKVDSTSMLLRFHVCITLAEPRCRWERISSVNNDELHSRETAFEKGAEYCGLRCTKSIPGRRQSGFSGLWIPYRLPNAIPENLNRRFQNVEILLQPRGDGFVQQRL</sequence>
<reference evidence="1 2" key="1">
    <citation type="submission" date="2020-02" db="EMBL/GenBank/DDBJ databases">
        <authorList>
            <person name="Ferguson B K."/>
        </authorList>
    </citation>
    <scope>NUCLEOTIDE SEQUENCE [LARGE SCALE GENOMIC DNA]</scope>
</reference>
<dbReference type="AlphaFoldDB" id="A0A6H5G3C1"/>
<proteinExistence type="predicted"/>
<gene>
    <name evidence="1" type="ORF">NTEN_LOCUS3330</name>
</gene>
<dbReference type="EMBL" id="CADCXU010005246">
    <property type="protein sequence ID" value="CAA9996954.1"/>
    <property type="molecule type" value="Genomic_DNA"/>
</dbReference>
<protein>
    <submittedName>
        <fullName evidence="1">Uncharacterized protein</fullName>
    </submittedName>
</protein>
<organism evidence="1 2">
    <name type="scientific">Nesidiocoris tenuis</name>
    <dbReference type="NCBI Taxonomy" id="355587"/>
    <lineage>
        <taxon>Eukaryota</taxon>
        <taxon>Metazoa</taxon>
        <taxon>Ecdysozoa</taxon>
        <taxon>Arthropoda</taxon>
        <taxon>Hexapoda</taxon>
        <taxon>Insecta</taxon>
        <taxon>Pterygota</taxon>
        <taxon>Neoptera</taxon>
        <taxon>Paraneoptera</taxon>
        <taxon>Hemiptera</taxon>
        <taxon>Heteroptera</taxon>
        <taxon>Panheteroptera</taxon>
        <taxon>Cimicomorpha</taxon>
        <taxon>Miridae</taxon>
        <taxon>Dicyphina</taxon>
        <taxon>Nesidiocoris</taxon>
    </lineage>
</organism>